<feature type="non-terminal residue" evidence="9">
    <location>
        <position position="397"/>
    </location>
</feature>
<name>A0A382E4U4_9ZZZZ</name>
<dbReference type="Gene3D" id="3.90.550.10">
    <property type="entry name" value="Spore Coat Polysaccharide Biosynthesis Protein SpsA, Chain A"/>
    <property type="match status" value="1"/>
</dbReference>
<gene>
    <name evidence="9" type="ORF">METZ01_LOCUS198293</name>
</gene>
<evidence type="ECO:0000256" key="2">
    <source>
        <dbReference type="ARBA" id="ARBA00022679"/>
    </source>
</evidence>
<keyword evidence="2" id="KW-0808">Transferase</keyword>
<sequence>MNIIPVILSGGSGNRLWPLSRTQFPKQYLSLVGKNSMLQETILRLNGIENLSQPIIVCNVDHRFIVAEQLKQIDVADATIILEPIARNTAPAIIASAIQSLQMKNSADDILLILSADHFIQDTKAFYQSMSVALIHAGKGKIVTFGIVPTHANTGYGYIQAETTSDEYNSTAMNVKCFKEKPDKELADVYLLENDKSRDNNLTPSWYWNSGMFVCQAKTLIDESSIHSSEILSKVRSSVKNAIYDFDFIRLEEKTFASSPNMSIDYALMEKSKNVIVVPIDAKWTDVGSWSTLYDIGKKDNSNNLIKGDVVSLETTNSYINASHHLVATIGIDNLIVVGTSDAILIASRDKSQEVKKIVEKLQLMDRDEAHSNRKVYRPWGFYDSIDCGDNFQVKRI</sequence>
<dbReference type="CDD" id="cd02509">
    <property type="entry name" value="GDP-M1P_Guanylyltransferase"/>
    <property type="match status" value="1"/>
</dbReference>
<keyword evidence="4" id="KW-0547">Nucleotide-binding</keyword>
<dbReference type="InterPro" id="IPR029044">
    <property type="entry name" value="Nucleotide-diphossugar_trans"/>
</dbReference>
<dbReference type="InterPro" id="IPR005835">
    <property type="entry name" value="NTP_transferase_dom"/>
</dbReference>
<dbReference type="InterPro" id="IPR049577">
    <property type="entry name" value="GMPP_N"/>
</dbReference>
<dbReference type="Pfam" id="PF01050">
    <property type="entry name" value="MannoseP_isomer"/>
    <property type="match status" value="1"/>
</dbReference>
<accession>A0A382E4U4</accession>
<evidence type="ECO:0000256" key="5">
    <source>
        <dbReference type="ARBA" id="ARBA00023134"/>
    </source>
</evidence>
<dbReference type="NCBIfam" id="TIGR01479">
    <property type="entry name" value="GMP_PMI"/>
    <property type="match status" value="1"/>
</dbReference>
<dbReference type="InterPro" id="IPR054566">
    <property type="entry name" value="ManC/GMP-like_b-helix"/>
</dbReference>
<keyword evidence="5" id="KW-0342">GTP-binding</keyword>
<dbReference type="InterPro" id="IPR051161">
    <property type="entry name" value="Mannose-6P_isomerase_type2"/>
</dbReference>
<evidence type="ECO:0000256" key="1">
    <source>
        <dbReference type="ARBA" id="ARBA00006115"/>
    </source>
</evidence>
<evidence type="ECO:0000256" key="3">
    <source>
        <dbReference type="ARBA" id="ARBA00022695"/>
    </source>
</evidence>
<dbReference type="Pfam" id="PF00483">
    <property type="entry name" value="NTP_transferase"/>
    <property type="match status" value="1"/>
</dbReference>
<evidence type="ECO:0000259" key="8">
    <source>
        <dbReference type="Pfam" id="PF22640"/>
    </source>
</evidence>
<dbReference type="AlphaFoldDB" id="A0A382E4U4"/>
<evidence type="ECO:0000259" key="7">
    <source>
        <dbReference type="Pfam" id="PF01050"/>
    </source>
</evidence>
<feature type="domain" description="Mannose-6-phosphate isomerase type II C-terminal" evidence="7">
    <location>
        <begin position="366"/>
        <end position="397"/>
    </location>
</feature>
<organism evidence="9">
    <name type="scientific">marine metagenome</name>
    <dbReference type="NCBI Taxonomy" id="408172"/>
    <lineage>
        <taxon>unclassified sequences</taxon>
        <taxon>metagenomes</taxon>
        <taxon>ecological metagenomes</taxon>
    </lineage>
</organism>
<dbReference type="SUPFAM" id="SSF53448">
    <property type="entry name" value="Nucleotide-diphospho-sugar transferases"/>
    <property type="match status" value="1"/>
</dbReference>
<reference evidence="9" key="1">
    <citation type="submission" date="2018-05" db="EMBL/GenBank/DDBJ databases">
        <authorList>
            <person name="Lanie J.A."/>
            <person name="Ng W.-L."/>
            <person name="Kazmierczak K.M."/>
            <person name="Andrzejewski T.M."/>
            <person name="Davidsen T.M."/>
            <person name="Wayne K.J."/>
            <person name="Tettelin H."/>
            <person name="Glass J.I."/>
            <person name="Rusch D."/>
            <person name="Podicherti R."/>
            <person name="Tsui H.-C.T."/>
            <person name="Winkler M.E."/>
        </authorList>
    </citation>
    <scope>NUCLEOTIDE SEQUENCE</scope>
</reference>
<feature type="domain" description="Nucleotidyl transferase" evidence="6">
    <location>
        <begin position="5"/>
        <end position="301"/>
    </location>
</feature>
<feature type="domain" description="MannoseP isomerase/GMP-like beta-helix" evidence="8">
    <location>
        <begin position="308"/>
        <end position="362"/>
    </location>
</feature>
<evidence type="ECO:0000256" key="4">
    <source>
        <dbReference type="ARBA" id="ARBA00022741"/>
    </source>
</evidence>
<dbReference type="GO" id="GO:0009298">
    <property type="term" value="P:GDP-mannose biosynthetic process"/>
    <property type="evidence" value="ECO:0007669"/>
    <property type="project" value="TreeGrafter"/>
</dbReference>
<dbReference type="GO" id="GO:0005525">
    <property type="term" value="F:GTP binding"/>
    <property type="evidence" value="ECO:0007669"/>
    <property type="project" value="UniProtKB-KW"/>
</dbReference>
<dbReference type="EMBL" id="UINC01042594">
    <property type="protein sequence ID" value="SVB45439.1"/>
    <property type="molecule type" value="Genomic_DNA"/>
</dbReference>
<protein>
    <submittedName>
        <fullName evidence="9">Uncharacterized protein</fullName>
    </submittedName>
</protein>
<dbReference type="SUPFAM" id="SSF159283">
    <property type="entry name" value="Guanosine diphospho-D-mannose pyrophosphorylase/mannose-6-phosphate isomerase linker domain"/>
    <property type="match status" value="1"/>
</dbReference>
<evidence type="ECO:0000259" key="6">
    <source>
        <dbReference type="Pfam" id="PF00483"/>
    </source>
</evidence>
<comment type="similarity">
    <text evidence="1">Belongs to the mannose-6-phosphate isomerase type 2 family.</text>
</comment>
<dbReference type="InterPro" id="IPR006375">
    <property type="entry name" value="Man1P_GuaTrfase/Man6P_Isoase"/>
</dbReference>
<dbReference type="GO" id="GO:0004475">
    <property type="term" value="F:mannose-1-phosphate guanylyltransferase (GTP) activity"/>
    <property type="evidence" value="ECO:0007669"/>
    <property type="project" value="InterPro"/>
</dbReference>
<keyword evidence="3" id="KW-0548">Nucleotidyltransferase</keyword>
<dbReference type="Pfam" id="PF22640">
    <property type="entry name" value="ManC_GMP_beta-helix"/>
    <property type="match status" value="1"/>
</dbReference>
<proteinExistence type="inferred from homology"/>
<dbReference type="InterPro" id="IPR001538">
    <property type="entry name" value="Man6P_isomerase-2_C"/>
</dbReference>
<dbReference type="FunFam" id="3.90.550.10:FF:000046">
    <property type="entry name" value="Mannose-1-phosphate guanylyltransferase (GDP)"/>
    <property type="match status" value="1"/>
</dbReference>
<dbReference type="GO" id="GO:0000271">
    <property type="term" value="P:polysaccharide biosynthetic process"/>
    <property type="evidence" value="ECO:0007669"/>
    <property type="project" value="InterPro"/>
</dbReference>
<evidence type="ECO:0000313" key="9">
    <source>
        <dbReference type="EMBL" id="SVB45439.1"/>
    </source>
</evidence>
<dbReference type="PANTHER" id="PTHR46390:SF1">
    <property type="entry name" value="MANNOSE-1-PHOSPHATE GUANYLYLTRANSFERASE"/>
    <property type="match status" value="1"/>
</dbReference>
<dbReference type="PANTHER" id="PTHR46390">
    <property type="entry name" value="MANNOSE-1-PHOSPHATE GUANYLYLTRANSFERASE"/>
    <property type="match status" value="1"/>
</dbReference>